<dbReference type="Proteomes" id="UP000095284">
    <property type="component" value="Unplaced"/>
</dbReference>
<dbReference type="GO" id="GO:0016788">
    <property type="term" value="F:hydrolase activity, acting on ester bonds"/>
    <property type="evidence" value="ECO:0007669"/>
    <property type="project" value="InterPro"/>
</dbReference>
<evidence type="ECO:0000313" key="1">
    <source>
        <dbReference type="Proteomes" id="UP000095284"/>
    </source>
</evidence>
<dbReference type="InterPro" id="IPR037460">
    <property type="entry name" value="SEST-like"/>
</dbReference>
<dbReference type="WBParaSite" id="BXY_0354900.1">
    <property type="protein sequence ID" value="BXY_0354900.1"/>
    <property type="gene ID" value="BXY_0354900"/>
</dbReference>
<dbReference type="PANTHER" id="PTHR37981">
    <property type="entry name" value="LIPASE 2"/>
    <property type="match status" value="1"/>
</dbReference>
<dbReference type="InterPro" id="IPR036514">
    <property type="entry name" value="SGNH_hydro_sf"/>
</dbReference>
<evidence type="ECO:0000313" key="2">
    <source>
        <dbReference type="WBParaSite" id="BXY_0354900.1"/>
    </source>
</evidence>
<protein>
    <submittedName>
        <fullName evidence="2">SGNH_hydro domain-containing protein</fullName>
    </submittedName>
</protein>
<dbReference type="eggNOG" id="ENOG502S4BP">
    <property type="taxonomic scope" value="Eukaryota"/>
</dbReference>
<dbReference type="PANTHER" id="PTHR37981:SF1">
    <property type="entry name" value="SGNH HYDROLASE-TYPE ESTERASE DOMAIN-CONTAINING PROTEIN"/>
    <property type="match status" value="1"/>
</dbReference>
<proteinExistence type="predicted"/>
<dbReference type="CDD" id="cd01823">
    <property type="entry name" value="SEST_like"/>
    <property type="match status" value="1"/>
</dbReference>
<dbReference type="Gene3D" id="3.40.50.1110">
    <property type="entry name" value="SGNH hydrolase"/>
    <property type="match status" value="1"/>
</dbReference>
<organism evidence="1 2">
    <name type="scientific">Bursaphelenchus xylophilus</name>
    <name type="common">Pinewood nematode worm</name>
    <name type="synonym">Aphelenchoides xylophilus</name>
    <dbReference type="NCBI Taxonomy" id="6326"/>
    <lineage>
        <taxon>Eukaryota</taxon>
        <taxon>Metazoa</taxon>
        <taxon>Ecdysozoa</taxon>
        <taxon>Nematoda</taxon>
        <taxon>Chromadorea</taxon>
        <taxon>Rhabditida</taxon>
        <taxon>Tylenchina</taxon>
        <taxon>Tylenchomorpha</taxon>
        <taxon>Aphelenchoidea</taxon>
        <taxon>Aphelenchoididae</taxon>
        <taxon>Bursaphelenchus</taxon>
    </lineage>
</organism>
<dbReference type="GO" id="GO:0006629">
    <property type="term" value="P:lipid metabolic process"/>
    <property type="evidence" value="ECO:0007669"/>
    <property type="project" value="TreeGrafter"/>
</dbReference>
<dbReference type="AlphaFoldDB" id="A0A1I7RS45"/>
<dbReference type="InterPro" id="IPR001087">
    <property type="entry name" value="GDSL"/>
</dbReference>
<accession>A0A1I7RS45</accession>
<dbReference type="SUPFAM" id="SSF52266">
    <property type="entry name" value="SGNH hydrolase"/>
    <property type="match status" value="1"/>
</dbReference>
<name>A0A1I7RS45_BURXY</name>
<reference evidence="2" key="1">
    <citation type="submission" date="2016-11" db="UniProtKB">
        <authorList>
            <consortium name="WormBaseParasite"/>
        </authorList>
    </citation>
    <scope>IDENTIFICATION</scope>
</reference>
<dbReference type="Pfam" id="PF00657">
    <property type="entry name" value="Lipase_GDSL"/>
    <property type="match status" value="1"/>
</dbReference>
<sequence length="405" mass="46924">MTPFFPSLIWYMFSTLHTWSHFPFHYSSTSSRPFPHFHISRPSTLHYNYLKNDVLFNNFNLVYLSVCNHSLSDGGLYQWSLLDVKGNRLVTLASNRCRITWKAPDQGLFTVIVRYVDRHTVIFEVKKRFVVRDFWMVSIGDSFSSGEGNPHQNVRKKLWLSRRCHSSRNSFAYKLYQKYKRMISDDVAVHFTFLPCSGALIEDGPFSLFYQIEAITNITMMLNKTPDLLLMTAGGNDIGYSDMLQRLLSGLHPVPDNFSLRLLYLSEQFDQLNKLIKGLSPSNVIIPHYFDFTTNEKGLVDASCSDFDKVSLKYLKRAQKVILRNLNNLIERKTQNFGWISVDLDQIFKKHGICSRQPLIRTLQESYRLQGDYGGSFHPTERAHQLIADLIFPISNPKNILNKHG</sequence>